<dbReference type="RefSeq" id="WP_173416020.1">
    <property type="nucleotide sequence ID" value="NZ_CP054139.1"/>
</dbReference>
<evidence type="ECO:0000313" key="2">
    <source>
        <dbReference type="Proteomes" id="UP000505355"/>
    </source>
</evidence>
<dbReference type="KEGG" id="mmab:HQ865_16855"/>
<protein>
    <submittedName>
        <fullName evidence="1">Uncharacterized protein</fullName>
    </submittedName>
</protein>
<gene>
    <name evidence="1" type="ORF">HQ865_16855</name>
</gene>
<reference evidence="1 2" key="1">
    <citation type="submission" date="2020-05" db="EMBL/GenBank/DDBJ databases">
        <title>Mucilaginibacter mali sp. nov.</title>
        <authorList>
            <person name="Kim H.S."/>
            <person name="Lee K.C."/>
            <person name="Suh M.K."/>
            <person name="Kim J.-S."/>
            <person name="Han K.-I."/>
            <person name="Eom M.K."/>
            <person name="Shin Y.K."/>
            <person name="Lee J.-S."/>
        </authorList>
    </citation>
    <scope>NUCLEOTIDE SEQUENCE [LARGE SCALE GENOMIC DNA]</scope>
    <source>
        <strain evidence="1 2">G2-14</strain>
    </source>
</reference>
<name>A0A7D4UPX4_9SPHI</name>
<sequence length="175" mass="19619">MAAIFYQTLLYCYILSGTIVHKPAPATKALHPLHVSTTEISYNAQNGHLEVICTIFTDDFESTLGKQYHTHTDLVKPDMHKAMDALIKQYLATNLHLKNNGTDAPLSYVGYEINREAANVYLETDKVTLPKKVDVNVSLLQDLYNDQINIVHISVNGVRKSAKLEYPNKVVGQSF</sequence>
<keyword evidence="2" id="KW-1185">Reference proteome</keyword>
<proteinExistence type="predicted"/>
<accession>A0A7D4UPX4</accession>
<dbReference type="EMBL" id="CP054139">
    <property type="protein sequence ID" value="QKJ31360.1"/>
    <property type="molecule type" value="Genomic_DNA"/>
</dbReference>
<dbReference type="Pfam" id="PF20420">
    <property type="entry name" value="DUF6702"/>
    <property type="match status" value="1"/>
</dbReference>
<dbReference type="InterPro" id="IPR046525">
    <property type="entry name" value="DUF6702"/>
</dbReference>
<organism evidence="1 2">
    <name type="scientific">Mucilaginibacter mali</name>
    <dbReference type="NCBI Taxonomy" id="2740462"/>
    <lineage>
        <taxon>Bacteria</taxon>
        <taxon>Pseudomonadati</taxon>
        <taxon>Bacteroidota</taxon>
        <taxon>Sphingobacteriia</taxon>
        <taxon>Sphingobacteriales</taxon>
        <taxon>Sphingobacteriaceae</taxon>
        <taxon>Mucilaginibacter</taxon>
    </lineage>
</organism>
<dbReference type="Proteomes" id="UP000505355">
    <property type="component" value="Chromosome"/>
</dbReference>
<dbReference type="AlphaFoldDB" id="A0A7D4UPX4"/>
<evidence type="ECO:0000313" key="1">
    <source>
        <dbReference type="EMBL" id="QKJ31360.1"/>
    </source>
</evidence>